<sequence length="212" mass="21898">MDSLAASPAVLFFGIAFGAASTAAGVSATSALAMSILVCAGTAQFSALSVWTQNLLWPLVMITFVANARYLVMSASMAPQLKGTSSREIALGSAFLFDANWAATRASGLTGKAALMHLIGGGLLIWAVWVAGTWLGLVAEVDPETSTRFGLDAIIPAFFGALLLAMPGGGARIHPAIPAGLASLVALQFLEPHWAILAGVPVALMTLWSRRD</sequence>
<keyword evidence="7 8" id="KW-0472">Membrane</keyword>
<evidence type="ECO:0000256" key="3">
    <source>
        <dbReference type="ARBA" id="ARBA00022448"/>
    </source>
</evidence>
<evidence type="ECO:0000256" key="6">
    <source>
        <dbReference type="ARBA" id="ARBA00022989"/>
    </source>
</evidence>
<dbReference type="PANTHER" id="PTHR34979">
    <property type="entry name" value="INNER MEMBRANE PROTEIN YGAZ"/>
    <property type="match status" value="1"/>
</dbReference>
<gene>
    <name evidence="9" type="ORF">LZ496_10780</name>
</gene>
<dbReference type="Pfam" id="PF03591">
    <property type="entry name" value="AzlC"/>
    <property type="match status" value="1"/>
</dbReference>
<comment type="similarity">
    <text evidence="2">Belongs to the AzlC family.</text>
</comment>
<evidence type="ECO:0000256" key="4">
    <source>
        <dbReference type="ARBA" id="ARBA00022475"/>
    </source>
</evidence>
<reference evidence="9 10" key="1">
    <citation type="submission" date="2022-05" db="EMBL/GenBank/DDBJ databases">
        <authorList>
            <person name="Jo J.-H."/>
            <person name="Im W.-T."/>
        </authorList>
    </citation>
    <scope>NUCLEOTIDE SEQUENCE [LARGE SCALE GENOMIC DNA]</scope>
    <source>
        <strain evidence="9 10">NSE70-1</strain>
    </source>
</reference>
<dbReference type="InterPro" id="IPR011606">
    <property type="entry name" value="Brnchd-chn_aa_trnsp_permease"/>
</dbReference>
<name>A0ABT0RWA7_9SPHN</name>
<proteinExistence type="inferred from homology"/>
<keyword evidence="6 8" id="KW-1133">Transmembrane helix</keyword>
<keyword evidence="10" id="KW-1185">Reference proteome</keyword>
<evidence type="ECO:0000256" key="8">
    <source>
        <dbReference type="SAM" id="Phobius"/>
    </source>
</evidence>
<evidence type="ECO:0000313" key="10">
    <source>
        <dbReference type="Proteomes" id="UP001203410"/>
    </source>
</evidence>
<dbReference type="PANTHER" id="PTHR34979:SF1">
    <property type="entry name" value="INNER MEMBRANE PROTEIN YGAZ"/>
    <property type="match status" value="1"/>
</dbReference>
<evidence type="ECO:0000256" key="7">
    <source>
        <dbReference type="ARBA" id="ARBA00023136"/>
    </source>
</evidence>
<keyword evidence="3" id="KW-0813">Transport</keyword>
<feature type="transmembrane region" description="Helical" evidence="8">
    <location>
        <begin position="149"/>
        <end position="169"/>
    </location>
</feature>
<feature type="transmembrane region" description="Helical" evidence="8">
    <location>
        <begin position="189"/>
        <end position="208"/>
    </location>
</feature>
<keyword evidence="4" id="KW-1003">Cell membrane</keyword>
<evidence type="ECO:0000256" key="2">
    <source>
        <dbReference type="ARBA" id="ARBA00010735"/>
    </source>
</evidence>
<evidence type="ECO:0000256" key="5">
    <source>
        <dbReference type="ARBA" id="ARBA00022692"/>
    </source>
</evidence>
<evidence type="ECO:0000256" key="1">
    <source>
        <dbReference type="ARBA" id="ARBA00004651"/>
    </source>
</evidence>
<keyword evidence="5 8" id="KW-0812">Transmembrane</keyword>
<dbReference type="Proteomes" id="UP001203410">
    <property type="component" value="Unassembled WGS sequence"/>
</dbReference>
<protein>
    <submittedName>
        <fullName evidence="9">AzlC family ABC transporter permease</fullName>
    </submittedName>
</protein>
<feature type="transmembrane region" description="Helical" evidence="8">
    <location>
        <begin position="114"/>
        <end position="137"/>
    </location>
</feature>
<organism evidence="9 10">
    <name type="scientific">Sphingomonas caseinilyticus</name>
    <dbReference type="NCBI Taxonomy" id="2908205"/>
    <lineage>
        <taxon>Bacteria</taxon>
        <taxon>Pseudomonadati</taxon>
        <taxon>Pseudomonadota</taxon>
        <taxon>Alphaproteobacteria</taxon>
        <taxon>Sphingomonadales</taxon>
        <taxon>Sphingomonadaceae</taxon>
        <taxon>Sphingomonas</taxon>
    </lineage>
</organism>
<dbReference type="EMBL" id="JAMGBA010000002">
    <property type="protein sequence ID" value="MCL6699262.1"/>
    <property type="molecule type" value="Genomic_DNA"/>
</dbReference>
<comment type="subcellular location">
    <subcellularLocation>
        <location evidence="1">Cell membrane</location>
        <topology evidence="1">Multi-pass membrane protein</topology>
    </subcellularLocation>
</comment>
<evidence type="ECO:0000313" key="9">
    <source>
        <dbReference type="EMBL" id="MCL6699262.1"/>
    </source>
</evidence>
<feature type="transmembrane region" description="Helical" evidence="8">
    <location>
        <begin position="57"/>
        <end position="77"/>
    </location>
</feature>
<dbReference type="RefSeq" id="WP_249904682.1">
    <property type="nucleotide sequence ID" value="NZ_JAMGBA010000002.1"/>
</dbReference>
<comment type="caution">
    <text evidence="9">The sequence shown here is derived from an EMBL/GenBank/DDBJ whole genome shotgun (WGS) entry which is preliminary data.</text>
</comment>
<accession>A0ABT0RWA7</accession>